<keyword evidence="9" id="KW-0694">RNA-binding</keyword>
<dbReference type="InterPro" id="IPR004659">
    <property type="entry name" value="RNase_E/G"/>
</dbReference>
<keyword evidence="2" id="KW-1003">Cell membrane</keyword>
<dbReference type="InterPro" id="IPR012340">
    <property type="entry name" value="NA-bd_OB-fold"/>
</dbReference>
<dbReference type="GO" id="GO:0004540">
    <property type="term" value="F:RNA nuclease activity"/>
    <property type="evidence" value="ECO:0007669"/>
    <property type="project" value="InterPro"/>
</dbReference>
<dbReference type="Proteomes" id="UP000001029">
    <property type="component" value="Chromosome"/>
</dbReference>
<dbReference type="STRING" id="445932.Emin_1375"/>
<keyword evidence="5" id="KW-0479">Metal-binding</keyword>
<dbReference type="CDD" id="cd04453">
    <property type="entry name" value="S1_RNase_E"/>
    <property type="match status" value="1"/>
</dbReference>
<feature type="domain" description="S1 motif" evidence="11">
    <location>
        <begin position="46"/>
        <end position="117"/>
    </location>
</feature>
<dbReference type="Gene3D" id="3.40.1260.20">
    <property type="entry name" value="Ribonuclease E, catalytic domain"/>
    <property type="match status" value="1"/>
</dbReference>
<dbReference type="InterPro" id="IPR003029">
    <property type="entry name" value="S1_domain"/>
</dbReference>
<dbReference type="Gene3D" id="2.40.50.140">
    <property type="entry name" value="Nucleic acid-binding proteins"/>
    <property type="match status" value="1"/>
</dbReference>
<evidence type="ECO:0000256" key="2">
    <source>
        <dbReference type="ARBA" id="ARBA00022475"/>
    </source>
</evidence>
<accession>B2KEH9</accession>
<evidence type="ECO:0000256" key="4">
    <source>
        <dbReference type="ARBA" id="ARBA00022722"/>
    </source>
</evidence>
<dbReference type="EMBL" id="CP001055">
    <property type="protein sequence ID" value="ACC98925.1"/>
    <property type="molecule type" value="Genomic_DNA"/>
</dbReference>
<dbReference type="PROSITE" id="PS50126">
    <property type="entry name" value="S1"/>
    <property type="match status" value="1"/>
</dbReference>
<keyword evidence="3" id="KW-0997">Cell inner membrane</keyword>
<dbReference type="SUPFAM" id="SSF50249">
    <property type="entry name" value="Nucleic acid-binding proteins"/>
    <property type="match status" value="1"/>
</dbReference>
<protein>
    <submittedName>
        <fullName evidence="12">Ribonuclease, Rne/Rng family</fullName>
    </submittedName>
</protein>
<dbReference type="Pfam" id="PF00575">
    <property type="entry name" value="S1"/>
    <property type="match status" value="1"/>
</dbReference>
<organism evidence="12 13">
    <name type="scientific">Elusimicrobium minutum (strain Pei191)</name>
    <dbReference type="NCBI Taxonomy" id="445932"/>
    <lineage>
        <taxon>Bacteria</taxon>
        <taxon>Pseudomonadati</taxon>
        <taxon>Elusimicrobiota</taxon>
        <taxon>Elusimicrobia</taxon>
        <taxon>Elusimicrobiales</taxon>
        <taxon>Elusimicrobiaceae</taxon>
        <taxon>Elusimicrobium</taxon>
    </lineage>
</organism>
<keyword evidence="8" id="KW-0460">Magnesium</keyword>
<dbReference type="GO" id="GO:0016787">
    <property type="term" value="F:hydrolase activity"/>
    <property type="evidence" value="ECO:0007669"/>
    <property type="project" value="UniProtKB-KW"/>
</dbReference>
<keyword evidence="4" id="KW-0540">Nuclease</keyword>
<keyword evidence="13" id="KW-1185">Reference proteome</keyword>
<evidence type="ECO:0000256" key="8">
    <source>
        <dbReference type="ARBA" id="ARBA00022842"/>
    </source>
</evidence>
<dbReference type="Pfam" id="PF10150">
    <property type="entry name" value="RNase_E_G"/>
    <property type="match status" value="1"/>
</dbReference>
<evidence type="ECO:0000256" key="5">
    <source>
        <dbReference type="ARBA" id="ARBA00022723"/>
    </source>
</evidence>
<dbReference type="InterPro" id="IPR019307">
    <property type="entry name" value="RNA-bd_AU-1/RNase_E/G"/>
</dbReference>
<name>B2KEH9_ELUMP</name>
<evidence type="ECO:0000256" key="6">
    <source>
        <dbReference type="ARBA" id="ARBA00022759"/>
    </source>
</evidence>
<dbReference type="KEGG" id="emi:Emin_1375"/>
<dbReference type="OrthoDB" id="9804278at2"/>
<gene>
    <name evidence="12" type="ordered locus">Emin_1375</name>
</gene>
<dbReference type="GO" id="GO:0004519">
    <property type="term" value="F:endonuclease activity"/>
    <property type="evidence" value="ECO:0007669"/>
    <property type="project" value="UniProtKB-KW"/>
</dbReference>
<evidence type="ECO:0000256" key="10">
    <source>
        <dbReference type="ARBA" id="ARBA00023136"/>
    </source>
</evidence>
<evidence type="ECO:0000256" key="7">
    <source>
        <dbReference type="ARBA" id="ARBA00022801"/>
    </source>
</evidence>
<evidence type="ECO:0000256" key="3">
    <source>
        <dbReference type="ARBA" id="ARBA00022519"/>
    </source>
</evidence>
<evidence type="ECO:0000313" key="12">
    <source>
        <dbReference type="EMBL" id="ACC98925.1"/>
    </source>
</evidence>
<dbReference type="RefSeq" id="WP_012415540.1">
    <property type="nucleotide sequence ID" value="NC_010644.1"/>
</dbReference>
<comment type="cofactor">
    <cofactor evidence="1">
        <name>Mg(2+)</name>
        <dbReference type="ChEBI" id="CHEBI:18420"/>
    </cofactor>
</comment>
<dbReference type="HOGENOM" id="CLU_003468_5_3_0"/>
<dbReference type="GO" id="GO:0006364">
    <property type="term" value="P:rRNA processing"/>
    <property type="evidence" value="ECO:0007669"/>
    <property type="project" value="TreeGrafter"/>
</dbReference>
<dbReference type="GO" id="GO:0046872">
    <property type="term" value="F:metal ion binding"/>
    <property type="evidence" value="ECO:0007669"/>
    <property type="project" value="UniProtKB-KW"/>
</dbReference>
<dbReference type="AlphaFoldDB" id="B2KEH9"/>
<dbReference type="NCBIfam" id="TIGR00757">
    <property type="entry name" value="RNaseEG"/>
    <property type="match status" value="1"/>
</dbReference>
<dbReference type="GO" id="GO:0003723">
    <property type="term" value="F:RNA binding"/>
    <property type="evidence" value="ECO:0007669"/>
    <property type="project" value="UniProtKB-KW"/>
</dbReference>
<evidence type="ECO:0000313" key="13">
    <source>
        <dbReference type="Proteomes" id="UP000001029"/>
    </source>
</evidence>
<dbReference type="GO" id="GO:0005737">
    <property type="term" value="C:cytoplasm"/>
    <property type="evidence" value="ECO:0007669"/>
    <property type="project" value="TreeGrafter"/>
</dbReference>
<dbReference type="PANTHER" id="PTHR30001:SF1">
    <property type="entry name" value="RIBONUCLEASE E_G-LIKE PROTEIN, CHLOROPLASTIC"/>
    <property type="match status" value="1"/>
</dbReference>
<evidence type="ECO:0000256" key="1">
    <source>
        <dbReference type="ARBA" id="ARBA00001946"/>
    </source>
</evidence>
<sequence>MSKTSTGLKVEVLANTSFEETRVAIVENGRLAELMWERRGAVNIVGNIYKATVENVLPGISSAFVNIGYEKNAYLYISDVLGDEKKNIEKVIKKGQEIMVQVVKDAIGTKGMKITMDVTLPGRFLVLTPHQSFVGVSKNIEDNQERHKLNDMVQELAEKYLHGMGCIVRTEAEEATKDELEREVKYLYRQWQSILNKFETLPSPSILHEDMDAVLQVSRDILSENIEVYYLDNKKDYENVLDFVSKNSPELKDKIKLYKGKTPIFEAFNIESEIDNLRKTKISLPNGGSIIIQEAESLCAIDVNTGKFTGSKSQEETVTQTNIEAAQEVAHQLRLRNIGGIVVIDFIDMKKASNRHRVVEALADAVHRDRAKIRILPITRLGLVEMTRERKKESTGSLLTEECPQCHGSGRVLSAESMRIKIQREIYDLTQGRPGGNLRIVLHPELADQIKHQQSVIEQNIHRSMKIQSDAQLSWEDYKIVLE</sequence>
<proteinExistence type="predicted"/>
<dbReference type="SMART" id="SM00316">
    <property type="entry name" value="S1"/>
    <property type="match status" value="1"/>
</dbReference>
<keyword evidence="6" id="KW-0255">Endonuclease</keyword>
<reference evidence="12 13" key="1">
    <citation type="journal article" date="2009" name="Appl. Environ. Microbiol.">
        <title>Genomic analysis of 'Elusimicrobium minutum,' the first cultivated representative of the phylum 'Elusimicrobia' (formerly termite group 1).</title>
        <authorList>
            <person name="Herlemann D.P.R."/>
            <person name="Geissinger O."/>
            <person name="Ikeda-Ohtsubo W."/>
            <person name="Kunin V."/>
            <person name="Sun H."/>
            <person name="Lapidus A."/>
            <person name="Hugenholtz P."/>
            <person name="Brune A."/>
        </authorList>
    </citation>
    <scope>NUCLEOTIDE SEQUENCE [LARGE SCALE GENOMIC DNA]</scope>
    <source>
        <strain evidence="12 13">Pei191</strain>
    </source>
</reference>
<keyword evidence="10" id="KW-0472">Membrane</keyword>
<dbReference type="PANTHER" id="PTHR30001">
    <property type="entry name" value="RIBONUCLEASE"/>
    <property type="match status" value="1"/>
</dbReference>
<keyword evidence="7" id="KW-0378">Hydrolase</keyword>
<evidence type="ECO:0000259" key="11">
    <source>
        <dbReference type="PROSITE" id="PS50126"/>
    </source>
</evidence>
<evidence type="ECO:0000256" key="9">
    <source>
        <dbReference type="ARBA" id="ARBA00022884"/>
    </source>
</evidence>